<gene>
    <name evidence="2" type="ORF">GQ61_05750</name>
</gene>
<organism evidence="2 3">
    <name type="scientific">Candidatus Nucleicultrix amoebiphila FS5</name>
    <dbReference type="NCBI Taxonomy" id="1414854"/>
    <lineage>
        <taxon>Bacteria</taxon>
        <taxon>Pseudomonadati</taxon>
        <taxon>Pseudomonadota</taxon>
        <taxon>Alphaproteobacteria</taxon>
        <taxon>Holosporales</taxon>
        <taxon>Candidatus Nucleicultricaceae</taxon>
        <taxon>Candidatus Nucleicultrix</taxon>
    </lineage>
</organism>
<dbReference type="Proteomes" id="UP000237351">
    <property type="component" value="Chromosome"/>
</dbReference>
<evidence type="ECO:0008006" key="4">
    <source>
        <dbReference type="Google" id="ProtNLM"/>
    </source>
</evidence>
<evidence type="ECO:0000313" key="2">
    <source>
        <dbReference type="EMBL" id="ARN84873.1"/>
    </source>
</evidence>
<dbReference type="PROSITE" id="PS51257">
    <property type="entry name" value="PROKAR_LIPOPROTEIN"/>
    <property type="match status" value="1"/>
</dbReference>
<dbReference type="KEGG" id="naf:GQ61_05750"/>
<proteinExistence type="predicted"/>
<dbReference type="AlphaFoldDB" id="A0A1W6N4U5"/>
<dbReference type="STRING" id="1414854.GQ61_05750"/>
<name>A0A1W6N4U5_9PROT</name>
<protein>
    <recommendedName>
        <fullName evidence="4">DUF3576 domain-containing protein</fullName>
    </recommendedName>
</protein>
<dbReference type="EMBL" id="CP008743">
    <property type="protein sequence ID" value="ARN84873.1"/>
    <property type="molecule type" value="Genomic_DNA"/>
</dbReference>
<dbReference type="InterPro" id="IPR021959">
    <property type="entry name" value="DUF3576"/>
</dbReference>
<feature type="signal peptide" evidence="1">
    <location>
        <begin position="1"/>
        <end position="22"/>
    </location>
</feature>
<evidence type="ECO:0000256" key="1">
    <source>
        <dbReference type="SAM" id="SignalP"/>
    </source>
</evidence>
<dbReference type="Pfam" id="PF12100">
    <property type="entry name" value="DUF3576"/>
    <property type="match status" value="1"/>
</dbReference>
<keyword evidence="3" id="KW-1185">Reference proteome</keyword>
<reference evidence="2 3" key="1">
    <citation type="submission" date="2014-06" db="EMBL/GenBank/DDBJ databases">
        <title>The genome of the endonuclear symbiont Nucleicultrix amoebiphila.</title>
        <authorList>
            <person name="Schulz F."/>
            <person name="Horn M."/>
        </authorList>
    </citation>
    <scope>NUCLEOTIDE SEQUENCE [LARGE SCALE GENOMIC DNA]</scope>
    <source>
        <strain evidence="2 3">FS5</strain>
    </source>
</reference>
<accession>A0A1W6N4U5</accession>
<keyword evidence="1" id="KW-0732">Signal</keyword>
<evidence type="ECO:0000313" key="3">
    <source>
        <dbReference type="Proteomes" id="UP000237351"/>
    </source>
</evidence>
<sequence length="175" mass="19667">MKRTRIMAKVTYILGSSFIAIALLGGCASDAIKNDEDIPGRREQRYKDIGKLFGDDTFAIGPKAHEEEPTSGIGVNSYLWRAALDTISFMPLKSADPFGGVILTEWYSPPATPNERFKIDIRILDRQLRADGVKVSIFKQDLQGNQWIDMTIDTQRATDIEDAILTRARQIKMNM</sequence>
<feature type="chain" id="PRO_5010886304" description="DUF3576 domain-containing protein" evidence="1">
    <location>
        <begin position="23"/>
        <end position="175"/>
    </location>
</feature>